<gene>
    <name evidence="1" type="ORF">JFN88_22700</name>
</gene>
<evidence type="ECO:0000313" key="2">
    <source>
        <dbReference type="Proteomes" id="UP000640274"/>
    </source>
</evidence>
<dbReference type="RefSeq" id="WP_199021636.1">
    <property type="nucleotide sequence ID" value="NZ_JAELUP010000113.1"/>
</dbReference>
<dbReference type="AlphaFoldDB" id="A0A934MN32"/>
<dbReference type="Gene3D" id="3.40.30.10">
    <property type="entry name" value="Glutaredoxin"/>
    <property type="match status" value="1"/>
</dbReference>
<organism evidence="1 2">
    <name type="scientific">Paenibacillus roseus</name>
    <dbReference type="NCBI Taxonomy" id="2798579"/>
    <lineage>
        <taxon>Bacteria</taxon>
        <taxon>Bacillati</taxon>
        <taxon>Bacillota</taxon>
        <taxon>Bacilli</taxon>
        <taxon>Bacillales</taxon>
        <taxon>Paenibacillaceae</taxon>
        <taxon>Paenibacillus</taxon>
    </lineage>
</organism>
<sequence>MDKSGQADVSGLHGDKPKHEYCASISQAMGENPIGTAGGQHHYLLVEVPLPWTDNITESSKFPNGMNDVLKKCMAQGLQFRFLAIWSEFNSPPPGYTRVIEYRQPAGEMVPYVKREYLLPTEQVADLAEALLASGSVDQYHTWQQPDQGIRDILVCTHGTHDLCCGKFGYPIYRELGEAFASSPDTKLRAWRVSHIGGHRFAPTLIDFPEGRFWAHVTSEVLGAIVRREGATVDIIRHYRGVSGIGAFGQVAERELFASKGWSWLQYAKTMVIQSQSDTGAVVQITYRSPDGSDYGTSEFEVYVEGTVKTGGCGHDGEVKQLAVR</sequence>
<accession>A0A934MN32</accession>
<dbReference type="SUPFAM" id="SSF52833">
    <property type="entry name" value="Thioredoxin-like"/>
    <property type="match status" value="1"/>
</dbReference>
<evidence type="ECO:0000313" key="1">
    <source>
        <dbReference type="EMBL" id="MBJ6364030.1"/>
    </source>
</evidence>
<dbReference type="InterPro" id="IPR009737">
    <property type="entry name" value="Aim32/Apd1-like"/>
</dbReference>
<comment type="caution">
    <text evidence="1">The sequence shown here is derived from an EMBL/GenBank/DDBJ whole genome shotgun (WGS) entry which is preliminary data.</text>
</comment>
<reference evidence="1" key="1">
    <citation type="submission" date="2020-12" db="EMBL/GenBank/DDBJ databases">
        <authorList>
            <person name="Huq M.A."/>
        </authorList>
    </citation>
    <scope>NUCLEOTIDE SEQUENCE</scope>
    <source>
        <strain evidence="1">MAHUQ-46</strain>
    </source>
</reference>
<dbReference type="Proteomes" id="UP000640274">
    <property type="component" value="Unassembled WGS sequence"/>
</dbReference>
<protein>
    <recommendedName>
        <fullName evidence="3">Sucrase ferredoxin</fullName>
    </recommendedName>
</protein>
<evidence type="ECO:0008006" key="3">
    <source>
        <dbReference type="Google" id="ProtNLM"/>
    </source>
</evidence>
<dbReference type="InterPro" id="IPR010350">
    <property type="entry name" value="Aim32/Apd1-like_bac"/>
</dbReference>
<dbReference type="CDD" id="cd03062">
    <property type="entry name" value="TRX_Fd_Sucrase"/>
    <property type="match status" value="1"/>
</dbReference>
<dbReference type="PANTHER" id="PTHR31902">
    <property type="entry name" value="ACTIN PATCHES DISTAL PROTEIN 1"/>
    <property type="match status" value="1"/>
</dbReference>
<dbReference type="InterPro" id="IPR036249">
    <property type="entry name" value="Thioredoxin-like_sf"/>
</dbReference>
<name>A0A934MN32_9BACL</name>
<dbReference type="Pfam" id="PF06999">
    <property type="entry name" value="Suc_Fer-like"/>
    <property type="match status" value="1"/>
</dbReference>
<keyword evidence="2" id="KW-1185">Reference proteome</keyword>
<dbReference type="PANTHER" id="PTHR31902:SF22">
    <property type="entry name" value="SLL1203 PROTEIN"/>
    <property type="match status" value="1"/>
</dbReference>
<dbReference type="PIRSF" id="PIRSF035042">
    <property type="entry name" value="UCP035042_thirdx"/>
    <property type="match status" value="1"/>
</dbReference>
<proteinExistence type="predicted"/>
<dbReference type="EMBL" id="JAELUP010000113">
    <property type="protein sequence ID" value="MBJ6364030.1"/>
    <property type="molecule type" value="Genomic_DNA"/>
</dbReference>